<organism evidence="6 7">
    <name type="scientific">Leucocoprinus birnbaumii</name>
    <dbReference type="NCBI Taxonomy" id="56174"/>
    <lineage>
        <taxon>Eukaryota</taxon>
        <taxon>Fungi</taxon>
        <taxon>Dikarya</taxon>
        <taxon>Basidiomycota</taxon>
        <taxon>Agaricomycotina</taxon>
        <taxon>Agaricomycetes</taxon>
        <taxon>Agaricomycetidae</taxon>
        <taxon>Agaricales</taxon>
        <taxon>Agaricineae</taxon>
        <taxon>Agaricaceae</taxon>
        <taxon>Leucocoprinus</taxon>
    </lineage>
</organism>
<evidence type="ECO:0000313" key="7">
    <source>
        <dbReference type="Proteomes" id="UP001213000"/>
    </source>
</evidence>
<sequence length="1203" mass="133633">MLNPTQLLSRALTIVLSLFGDGTPPTVALDAAIVNGINNQGSPSQSFLGIPFASAPRFALPEPIKTYTGTLDASKYGPACIQQDLMNTATPTMKDVLKHLNLTFPPVLTNQSEDCLSINVIRPASATLGSKLPVVVWLYGGGFMTGGSSTWQNMGTALVEKSIEKKEDIMFVSFNYRVSAYGFLAGKAVKDAGVANVGIWDQREALDWVHRYIANFGGDPGRVILWGQSAGGASASAHTLINGGDTGGLFHGVFAQSGPILPLGPVDSDKGQSQFESLANAVDCKEGNDAEKLKCLRSRPLEKLRTAVDATNGFFAISSSALEWHPWVDEKLFSDNPFKLVQQGKFARVPVVTGNVDDEGTIFTLAITGDVFTPEETIKWIKTYTVPTLSDGDEAEFNKWYPNDGGIAGSPFDTPITDTWKNNTQYKRAAAWQGDMVFQAPRRYLASHISNQTNTWVYLSTQRKERELLGSWHSSDVNTMINYYPFLEYVAKFAKHLDPNIGGDAVQWPRYNATDPHQYLFPKKANPTDKVFPPPTVIKDDHRIGELRSSRDSLVEPQVKLIHQEIFIATGQLPLRIDEMVNLKIINQLSFPGEVWSRIFLRLDYLSLAAIRLTCKEFHTIINESPRNLAYFHVKKLENNYGYMLAEEQSLYTVKELEGWVEHRQRVLNIWSKPAPPEFRARSFEGLGIEPTYPDYEFLPGGRWLMYSSRRDPNIRVLDVEAVAPNPQPVILSDSSVISQEVLKSDSYGFSCVYWIDRSESQLTFLLASFFNAGGYLRTRISRVQLCGHGPDATFDVQPHATFRTSVKGDCPFATTLNDAYLISFETYASTILRITNYSNTGIGSKDYPRVHSVTYSAFDGYATANFIYGDVLLLLGSHNMKICEVVDTRLVTIRSIKLSEDLSEWSPLRYRPRSSQIQVIGEEYPLTTVTFYHNGDEINQPTILHHSSRDREDIMGRLAMKRSFLGISSSLTYEWDWSDQLAKDFELIGHLYDPSSSTLKTGRIPIRLPPSPLNVVQVGTWNEETGRLVLVHADSRENPKSVVLTLLETRRSQLTSPYAMSTDLQWLLLRQNNSYIVKRVPEGPVFSKEPGNLRNLHSHKYSGLANSKTIDISESNGTVNIVTRKAKASPQAVTSAYATSHVRARSGGRRALGVAAGLAKRGYRPDLRTAALARVSALAATQKEPKAAKAKKVRGKKAAASS</sequence>
<dbReference type="PANTHER" id="PTHR11559">
    <property type="entry name" value="CARBOXYLESTERASE"/>
    <property type="match status" value="1"/>
</dbReference>
<dbReference type="InterPro" id="IPR029058">
    <property type="entry name" value="AB_hydrolase_fold"/>
</dbReference>
<dbReference type="SUPFAM" id="SSF81383">
    <property type="entry name" value="F-box domain"/>
    <property type="match status" value="1"/>
</dbReference>
<dbReference type="Gene3D" id="3.40.50.1820">
    <property type="entry name" value="alpha/beta hydrolase"/>
    <property type="match status" value="1"/>
</dbReference>
<keyword evidence="2" id="KW-0378">Hydrolase</keyword>
<dbReference type="Proteomes" id="UP001213000">
    <property type="component" value="Unassembled WGS sequence"/>
</dbReference>
<comment type="caution">
    <text evidence="6">The sequence shown here is derived from an EMBL/GenBank/DDBJ whole genome shotgun (WGS) entry which is preliminary data.</text>
</comment>
<dbReference type="InterPro" id="IPR036047">
    <property type="entry name" value="F-box-like_dom_sf"/>
</dbReference>
<feature type="signal peptide" evidence="4">
    <location>
        <begin position="1"/>
        <end position="28"/>
    </location>
</feature>
<dbReference type="CDD" id="cd09917">
    <property type="entry name" value="F-box_SF"/>
    <property type="match status" value="1"/>
</dbReference>
<dbReference type="Gene3D" id="3.30.390.110">
    <property type="match status" value="1"/>
</dbReference>
<evidence type="ECO:0000256" key="3">
    <source>
        <dbReference type="SAM" id="MobiDB-lite"/>
    </source>
</evidence>
<evidence type="ECO:0000259" key="5">
    <source>
        <dbReference type="PROSITE" id="PS50181"/>
    </source>
</evidence>
<evidence type="ECO:0000313" key="6">
    <source>
        <dbReference type="EMBL" id="KAJ3570757.1"/>
    </source>
</evidence>
<feature type="domain" description="F-box" evidence="5">
    <location>
        <begin position="585"/>
        <end position="634"/>
    </location>
</feature>
<dbReference type="SMART" id="SM00256">
    <property type="entry name" value="FBOX"/>
    <property type="match status" value="1"/>
</dbReference>
<keyword evidence="7" id="KW-1185">Reference proteome</keyword>
<dbReference type="InterPro" id="IPR002018">
    <property type="entry name" value="CarbesteraseB"/>
</dbReference>
<proteinExistence type="inferred from homology"/>
<reference evidence="6" key="1">
    <citation type="submission" date="2022-07" db="EMBL/GenBank/DDBJ databases">
        <title>Genome Sequence of Leucocoprinus birnbaumii.</title>
        <authorList>
            <person name="Buettner E."/>
        </authorList>
    </citation>
    <scope>NUCLEOTIDE SEQUENCE</scope>
    <source>
        <strain evidence="6">VT141</strain>
    </source>
</reference>
<dbReference type="InterPro" id="IPR001810">
    <property type="entry name" value="F-box_dom"/>
</dbReference>
<evidence type="ECO:0000256" key="2">
    <source>
        <dbReference type="ARBA" id="ARBA00022801"/>
    </source>
</evidence>
<dbReference type="Pfam" id="PF00646">
    <property type="entry name" value="F-box"/>
    <property type="match status" value="1"/>
</dbReference>
<dbReference type="PROSITE" id="PS00122">
    <property type="entry name" value="CARBOXYLESTERASE_B_1"/>
    <property type="match status" value="1"/>
</dbReference>
<feature type="compositionally biased region" description="Basic residues" evidence="3">
    <location>
        <begin position="1189"/>
        <end position="1203"/>
    </location>
</feature>
<dbReference type="Pfam" id="PF01778">
    <property type="entry name" value="Ribosomal_L28e"/>
    <property type="match status" value="1"/>
</dbReference>
<feature type="chain" id="PRO_5041921058" description="F-box domain-containing protein" evidence="4">
    <location>
        <begin position="29"/>
        <end position="1203"/>
    </location>
</feature>
<dbReference type="Pfam" id="PF00135">
    <property type="entry name" value="COesterase"/>
    <property type="match status" value="1"/>
</dbReference>
<comment type="similarity">
    <text evidence="1">Belongs to the type-B carboxylesterase/lipase family.</text>
</comment>
<dbReference type="EMBL" id="JANIEX010000220">
    <property type="protein sequence ID" value="KAJ3570757.1"/>
    <property type="molecule type" value="Genomic_DNA"/>
</dbReference>
<dbReference type="PROSITE" id="PS50181">
    <property type="entry name" value="FBOX"/>
    <property type="match status" value="1"/>
</dbReference>
<dbReference type="AlphaFoldDB" id="A0AAD5YVR6"/>
<evidence type="ECO:0000256" key="4">
    <source>
        <dbReference type="SAM" id="SignalP"/>
    </source>
</evidence>
<dbReference type="SUPFAM" id="SSF53474">
    <property type="entry name" value="alpha/beta-Hydrolases"/>
    <property type="match status" value="1"/>
</dbReference>
<protein>
    <recommendedName>
        <fullName evidence="5">F-box domain-containing protein</fullName>
    </recommendedName>
</protein>
<evidence type="ECO:0000256" key="1">
    <source>
        <dbReference type="ARBA" id="ARBA00005964"/>
    </source>
</evidence>
<feature type="region of interest" description="Disordered" evidence="3">
    <location>
        <begin position="1180"/>
        <end position="1203"/>
    </location>
</feature>
<keyword evidence="4" id="KW-0732">Signal</keyword>
<dbReference type="InterPro" id="IPR050309">
    <property type="entry name" value="Type-B_Carboxylest/Lipase"/>
</dbReference>
<dbReference type="GO" id="GO:0016787">
    <property type="term" value="F:hydrolase activity"/>
    <property type="evidence" value="ECO:0007669"/>
    <property type="project" value="UniProtKB-KW"/>
</dbReference>
<accession>A0AAD5YVR6</accession>
<gene>
    <name evidence="6" type="ORF">NP233_g4192</name>
</gene>
<dbReference type="InterPro" id="IPR019826">
    <property type="entry name" value="Carboxylesterase_B_AS"/>
</dbReference>
<name>A0AAD5YVR6_9AGAR</name>
<dbReference type="InterPro" id="IPR029004">
    <property type="entry name" value="Ribosomal_eL28/Mak16"/>
</dbReference>